<keyword evidence="3 7" id="KW-0812">Transmembrane</keyword>
<dbReference type="InterPro" id="IPR025857">
    <property type="entry name" value="MacB_PCD"/>
</dbReference>
<keyword evidence="2" id="KW-1003">Cell membrane</keyword>
<name>A0ABX7SSL5_9CAUL</name>
<dbReference type="InterPro" id="IPR003838">
    <property type="entry name" value="ABC3_permease_C"/>
</dbReference>
<evidence type="ECO:0000256" key="7">
    <source>
        <dbReference type="SAM" id="Phobius"/>
    </source>
</evidence>
<gene>
    <name evidence="10" type="ORF">IFE19_08525</name>
</gene>
<dbReference type="Pfam" id="PF02687">
    <property type="entry name" value="FtsX"/>
    <property type="match status" value="1"/>
</dbReference>
<comment type="subcellular location">
    <subcellularLocation>
        <location evidence="1">Cell membrane</location>
        <topology evidence="1">Multi-pass membrane protein</topology>
    </subcellularLocation>
</comment>
<feature type="domain" description="MacB-like periplasmic core" evidence="9">
    <location>
        <begin position="25"/>
        <end position="239"/>
    </location>
</feature>
<keyword evidence="5 7" id="KW-0472">Membrane</keyword>
<dbReference type="Proteomes" id="UP000663942">
    <property type="component" value="Chromosome"/>
</dbReference>
<evidence type="ECO:0000256" key="4">
    <source>
        <dbReference type="ARBA" id="ARBA00022989"/>
    </source>
</evidence>
<feature type="transmembrane region" description="Helical" evidence="7">
    <location>
        <begin position="317"/>
        <end position="341"/>
    </location>
</feature>
<feature type="transmembrane region" description="Helical" evidence="7">
    <location>
        <begin position="26"/>
        <end position="46"/>
    </location>
</feature>
<feature type="domain" description="ABC3 transporter permease C-terminal" evidence="8">
    <location>
        <begin position="275"/>
        <end position="387"/>
    </location>
</feature>
<dbReference type="EMBL" id="CP062006">
    <property type="protein sequence ID" value="QTC89341.1"/>
    <property type="molecule type" value="Genomic_DNA"/>
</dbReference>
<dbReference type="Pfam" id="PF12704">
    <property type="entry name" value="MacB_PCD"/>
    <property type="match status" value="1"/>
</dbReference>
<reference evidence="10 11" key="1">
    <citation type="submission" date="2020-09" db="EMBL/GenBank/DDBJ databases">
        <title>Brevundimonas sp. LVF1 isolated from an oligotrophic pond in Goettingen, Germany.</title>
        <authorList>
            <person name="Friedrich I."/>
            <person name="Klassen A."/>
            <person name="Neubauer H."/>
            <person name="Schneider D."/>
            <person name="Hertel R."/>
            <person name="Daniel R."/>
        </authorList>
    </citation>
    <scope>NUCLEOTIDE SEQUENCE [LARGE SCALE GENOMIC DNA]</scope>
    <source>
        <strain evidence="10 11">LVF1</strain>
    </source>
</reference>
<evidence type="ECO:0000259" key="8">
    <source>
        <dbReference type="Pfam" id="PF02687"/>
    </source>
</evidence>
<evidence type="ECO:0000256" key="6">
    <source>
        <dbReference type="ARBA" id="ARBA00038076"/>
    </source>
</evidence>
<organism evidence="10 11">
    <name type="scientific">Brevundimonas pondensis</name>
    <dbReference type="NCBI Taxonomy" id="2774189"/>
    <lineage>
        <taxon>Bacteria</taxon>
        <taxon>Pseudomonadati</taxon>
        <taxon>Pseudomonadota</taxon>
        <taxon>Alphaproteobacteria</taxon>
        <taxon>Caulobacterales</taxon>
        <taxon>Caulobacteraceae</taxon>
        <taxon>Brevundimonas</taxon>
    </lineage>
</organism>
<evidence type="ECO:0000256" key="2">
    <source>
        <dbReference type="ARBA" id="ARBA00022475"/>
    </source>
</evidence>
<dbReference type="InterPro" id="IPR050250">
    <property type="entry name" value="Macrolide_Exporter_MacB"/>
</dbReference>
<evidence type="ECO:0000256" key="5">
    <source>
        <dbReference type="ARBA" id="ARBA00023136"/>
    </source>
</evidence>
<keyword evidence="4 7" id="KW-1133">Transmembrane helix</keyword>
<feature type="transmembrane region" description="Helical" evidence="7">
    <location>
        <begin position="271"/>
        <end position="296"/>
    </location>
</feature>
<keyword evidence="11" id="KW-1185">Reference proteome</keyword>
<proteinExistence type="inferred from homology"/>
<evidence type="ECO:0000256" key="1">
    <source>
        <dbReference type="ARBA" id="ARBA00004651"/>
    </source>
</evidence>
<evidence type="ECO:0000313" key="11">
    <source>
        <dbReference type="Proteomes" id="UP000663942"/>
    </source>
</evidence>
<evidence type="ECO:0000259" key="9">
    <source>
        <dbReference type="Pfam" id="PF12704"/>
    </source>
</evidence>
<evidence type="ECO:0000256" key="3">
    <source>
        <dbReference type="ARBA" id="ARBA00022692"/>
    </source>
</evidence>
<feature type="transmembrane region" description="Helical" evidence="7">
    <location>
        <begin position="353"/>
        <end position="377"/>
    </location>
</feature>
<comment type="similarity">
    <text evidence="6">Belongs to the ABC-4 integral membrane protein family.</text>
</comment>
<protein>
    <submittedName>
        <fullName evidence="10">ABC transporter permease</fullName>
    </submittedName>
</protein>
<evidence type="ECO:0000313" key="10">
    <source>
        <dbReference type="EMBL" id="QTC89341.1"/>
    </source>
</evidence>
<sequence length="394" mass="40798">MKRGVRLSDLFAEAARNLSGQGVRSLLALLGVVIGSAAIVALLNLGHMAQEETLKRFRQTGVDMLQLQAQPAGPALLGLDLEQLELAGAAEPGVLQITPLATTRTLVRFGASHVEAMVAATPPAMAKVAGLHVVRGRLLGDIDDCGSAVLVGEQLANQLSTPGQAMAPGALIMVGGYGFTVVGVLGPTPMEALSPVDYNQAVVMPLACSRRVMAGPDATAALVRLRLDADPEKVGQSLVARLTRPGLGVQARDARAMIRAMKTQAAVHSRLLTAIGGISLLVGGIGVMNVMLMTVMERRREIGLRSAMGATPMDIRLMFLIEGMVLSLGGGLLGALLGLAATAVVAKASGWEFVVALWILPLGPGMAAVVGLIFGLYPAIAASRIQPIEALRAD</sequence>
<dbReference type="PANTHER" id="PTHR30572:SF4">
    <property type="entry name" value="ABC TRANSPORTER PERMEASE YTRF"/>
    <property type="match status" value="1"/>
</dbReference>
<dbReference type="PANTHER" id="PTHR30572">
    <property type="entry name" value="MEMBRANE COMPONENT OF TRANSPORTER-RELATED"/>
    <property type="match status" value="1"/>
</dbReference>
<accession>A0ABX7SSL5</accession>